<gene>
    <name evidence="2" type="ORF">KI387_004367</name>
</gene>
<protein>
    <submittedName>
        <fullName evidence="2">Uncharacterized protein</fullName>
    </submittedName>
</protein>
<evidence type="ECO:0000313" key="3">
    <source>
        <dbReference type="Proteomes" id="UP000824469"/>
    </source>
</evidence>
<accession>A0AA38GI15</accession>
<feature type="compositionally biased region" description="Basic and acidic residues" evidence="1">
    <location>
        <begin position="36"/>
        <end position="45"/>
    </location>
</feature>
<name>A0AA38GI15_TAXCH</name>
<keyword evidence="3" id="KW-1185">Reference proteome</keyword>
<sequence>MNVRGRSGSADLPLGSLDATGTSGTKGRGGRKKPVRPKEEKRLTTEWDSSGQEYVKDANHPDRPKRRTFALTALGHLGQ</sequence>
<comment type="caution">
    <text evidence="2">The sequence shown here is derived from an EMBL/GenBank/DDBJ whole genome shotgun (WGS) entry which is preliminary data.</text>
</comment>
<evidence type="ECO:0000256" key="1">
    <source>
        <dbReference type="SAM" id="MobiDB-lite"/>
    </source>
</evidence>
<feature type="region of interest" description="Disordered" evidence="1">
    <location>
        <begin position="1"/>
        <end position="65"/>
    </location>
</feature>
<evidence type="ECO:0000313" key="2">
    <source>
        <dbReference type="EMBL" id="KAH9324189.1"/>
    </source>
</evidence>
<dbReference type="AlphaFoldDB" id="A0AA38GI15"/>
<reference evidence="2 3" key="1">
    <citation type="journal article" date="2021" name="Nat. Plants">
        <title>The Taxus genome provides insights into paclitaxel biosynthesis.</title>
        <authorList>
            <person name="Xiong X."/>
            <person name="Gou J."/>
            <person name="Liao Q."/>
            <person name="Li Y."/>
            <person name="Zhou Q."/>
            <person name="Bi G."/>
            <person name="Li C."/>
            <person name="Du R."/>
            <person name="Wang X."/>
            <person name="Sun T."/>
            <person name="Guo L."/>
            <person name="Liang H."/>
            <person name="Lu P."/>
            <person name="Wu Y."/>
            <person name="Zhang Z."/>
            <person name="Ro D.K."/>
            <person name="Shang Y."/>
            <person name="Huang S."/>
            <person name="Yan J."/>
        </authorList>
    </citation>
    <scope>NUCLEOTIDE SEQUENCE [LARGE SCALE GENOMIC DNA]</scope>
    <source>
        <strain evidence="2">Ta-2019</strain>
    </source>
</reference>
<dbReference type="EMBL" id="JAHRHJ020000002">
    <property type="protein sequence ID" value="KAH9324189.1"/>
    <property type="molecule type" value="Genomic_DNA"/>
</dbReference>
<proteinExistence type="predicted"/>
<dbReference type="Proteomes" id="UP000824469">
    <property type="component" value="Unassembled WGS sequence"/>
</dbReference>
<feature type="non-terminal residue" evidence="2">
    <location>
        <position position="79"/>
    </location>
</feature>
<organism evidence="2 3">
    <name type="scientific">Taxus chinensis</name>
    <name type="common">Chinese yew</name>
    <name type="synonym">Taxus wallichiana var. chinensis</name>
    <dbReference type="NCBI Taxonomy" id="29808"/>
    <lineage>
        <taxon>Eukaryota</taxon>
        <taxon>Viridiplantae</taxon>
        <taxon>Streptophyta</taxon>
        <taxon>Embryophyta</taxon>
        <taxon>Tracheophyta</taxon>
        <taxon>Spermatophyta</taxon>
        <taxon>Pinopsida</taxon>
        <taxon>Pinidae</taxon>
        <taxon>Conifers II</taxon>
        <taxon>Cupressales</taxon>
        <taxon>Taxaceae</taxon>
        <taxon>Taxus</taxon>
    </lineage>
</organism>